<dbReference type="EMBL" id="CAXLJM020000176">
    <property type="protein sequence ID" value="CAL8148766.1"/>
    <property type="molecule type" value="Genomic_DNA"/>
</dbReference>
<comment type="caution">
    <text evidence="3">The sequence shown here is derived from an EMBL/GenBank/DDBJ whole genome shotgun (WGS) entry which is preliminary data.</text>
</comment>
<protein>
    <recommendedName>
        <fullName evidence="2">F-box domain-containing protein</fullName>
    </recommendedName>
</protein>
<evidence type="ECO:0000313" key="3">
    <source>
        <dbReference type="EMBL" id="CAL8148766.1"/>
    </source>
</evidence>
<dbReference type="Proteomes" id="UP001642540">
    <property type="component" value="Unassembled WGS sequence"/>
</dbReference>
<feature type="domain" description="F-box" evidence="2">
    <location>
        <begin position="42"/>
        <end position="71"/>
    </location>
</feature>
<evidence type="ECO:0000259" key="2">
    <source>
        <dbReference type="Pfam" id="PF00646"/>
    </source>
</evidence>
<feature type="region of interest" description="Disordered" evidence="1">
    <location>
        <begin position="1"/>
        <end position="22"/>
    </location>
</feature>
<proteinExistence type="predicted"/>
<name>A0ABP1SAG1_9HEXA</name>
<sequence length="477" mass="54967">MSSRAKKVTTESPAEGNNKVNNDCETEPVGYHHFPAENIPQIWLNIFEKLGQEDKLTFSQASKEWHDWVALKRTDFLFPQVAIYLWGAIPKSSAKQCRSVCRSWTQKLDSLSEFYPTDMHFAKGTEYEEVDNFEFFVLTHDFNSANQIQRFMADMSAHPGNPLPGGSIYLEYQADESGDPLAPGEMDGVDTEYWTAVIMLLRKYGNYIQDATFLFHEDAEAFPLIEITEHFRNCLLNIPNLRHITLDHSGTERGDEMEEYLRLNPFPRLQKLEVVDIHDVDFDLAEAFLNHCCVPANIKRVWIWVWRIPRTVYTFFNLEILQARSDDLMIEDLEGFRNLSRVPPLRVLRVHANSDLNALRVFTALEAFVDTITEFTVMSPLVNNAADAIAGIQINLPKLESICFADYQGSLDLLLQLTSLKDLEIRTATMEREEWDGNVVQFYGFEERLKESNIWDLIPSLQTIAVGHGENEFTYER</sequence>
<dbReference type="Pfam" id="PF00646">
    <property type="entry name" value="F-box"/>
    <property type="match status" value="1"/>
</dbReference>
<accession>A0ABP1SAG1</accession>
<organism evidence="3 4">
    <name type="scientific">Orchesella dallaii</name>
    <dbReference type="NCBI Taxonomy" id="48710"/>
    <lineage>
        <taxon>Eukaryota</taxon>
        <taxon>Metazoa</taxon>
        <taxon>Ecdysozoa</taxon>
        <taxon>Arthropoda</taxon>
        <taxon>Hexapoda</taxon>
        <taxon>Collembola</taxon>
        <taxon>Entomobryomorpha</taxon>
        <taxon>Entomobryoidea</taxon>
        <taxon>Orchesellidae</taxon>
        <taxon>Orchesellinae</taxon>
        <taxon>Orchesella</taxon>
    </lineage>
</organism>
<gene>
    <name evidence="3" type="ORF">ODALV1_LOCUS31526</name>
</gene>
<keyword evidence="4" id="KW-1185">Reference proteome</keyword>
<evidence type="ECO:0000256" key="1">
    <source>
        <dbReference type="SAM" id="MobiDB-lite"/>
    </source>
</evidence>
<dbReference type="SUPFAM" id="SSF52047">
    <property type="entry name" value="RNI-like"/>
    <property type="match status" value="1"/>
</dbReference>
<evidence type="ECO:0000313" key="4">
    <source>
        <dbReference type="Proteomes" id="UP001642540"/>
    </source>
</evidence>
<reference evidence="3 4" key="1">
    <citation type="submission" date="2024-08" db="EMBL/GenBank/DDBJ databases">
        <authorList>
            <person name="Cucini C."/>
            <person name="Frati F."/>
        </authorList>
    </citation>
    <scope>NUCLEOTIDE SEQUENCE [LARGE SCALE GENOMIC DNA]</scope>
</reference>
<dbReference type="InterPro" id="IPR001810">
    <property type="entry name" value="F-box_dom"/>
</dbReference>